<dbReference type="OrthoDB" id="9816201at2"/>
<proteinExistence type="predicted"/>
<dbReference type="PANTHER" id="PTHR11533">
    <property type="entry name" value="PROTEASE M1 ZINC METALLOPROTEASE"/>
    <property type="match status" value="1"/>
</dbReference>
<dbReference type="GO" id="GO:0005615">
    <property type="term" value="C:extracellular space"/>
    <property type="evidence" value="ECO:0007669"/>
    <property type="project" value="TreeGrafter"/>
</dbReference>
<dbReference type="KEGG" id="des:DSOUD_1845"/>
<protein>
    <submittedName>
        <fullName evidence="2">Peptidase MA superfamily</fullName>
    </submittedName>
</protein>
<dbReference type="InterPro" id="IPR050344">
    <property type="entry name" value="Peptidase_M1_aminopeptidases"/>
</dbReference>
<accession>A0A0M4D9I8</accession>
<evidence type="ECO:0000313" key="2">
    <source>
        <dbReference type="EMBL" id="ALC16617.1"/>
    </source>
</evidence>
<dbReference type="GO" id="GO:0008270">
    <property type="term" value="F:zinc ion binding"/>
    <property type="evidence" value="ECO:0007669"/>
    <property type="project" value="InterPro"/>
</dbReference>
<dbReference type="GO" id="GO:0016020">
    <property type="term" value="C:membrane"/>
    <property type="evidence" value="ECO:0007669"/>
    <property type="project" value="TreeGrafter"/>
</dbReference>
<dbReference type="InterPro" id="IPR027268">
    <property type="entry name" value="Peptidase_M4/M1_CTD_sf"/>
</dbReference>
<reference evidence="2 3" key="1">
    <citation type="submission" date="2015-07" db="EMBL/GenBank/DDBJ databases">
        <title>Isolation and Genomic Characterization of a Novel Halophilic Metal-Reducing Deltaproteobacterium from the Deep Subsurface.</title>
        <authorList>
            <person name="Badalamenti J.P."/>
            <person name="Summers Z.M."/>
            <person name="Gralnick J.A."/>
            <person name="Bond D.R."/>
        </authorList>
    </citation>
    <scope>NUCLEOTIDE SEQUENCE [LARGE SCALE GENOMIC DNA]</scope>
    <source>
        <strain evidence="2 3">WTL</strain>
    </source>
</reference>
<keyword evidence="3" id="KW-1185">Reference proteome</keyword>
<dbReference type="GO" id="GO:0043171">
    <property type="term" value="P:peptide catabolic process"/>
    <property type="evidence" value="ECO:0007669"/>
    <property type="project" value="TreeGrafter"/>
</dbReference>
<dbReference type="RefSeq" id="WP_157671816.1">
    <property type="nucleotide sequence ID" value="NZ_CP010802.1"/>
</dbReference>
<dbReference type="STRING" id="1603606.DSOUD_1845"/>
<sequence length="690" mass="75440">MNWPGLLIAAIVSCFLLPVPSALASPTIRHLDLRLLLAPEEGRVEGTAVMTIGPDGASQLILLMAPQARIERVELAGHPSFYDWHNGRLTLPLPAARRREEILVTVRYAATFGDAVPESPAHSEDPTYGVSASVGPRGTFLAEGSGWYPELPGSRFLLRLYLEAPEGIEGVTSGIRVERGTRDGRSFSLWQTTTPRTGATLVAGPYRLREEAAPGIPVSTYFYPEHAALSEVYLEAAKGYLKLYSDLFGPYPFPRFSVVENFFPTGYGFPGWTLLGSTVVPLPFIVETSLGHEIAHSWWGNGVRIDPSGGNWSEGLTTYLADHLYKERSSAAEGREYRQKILRDYATLVPAGEDFPLSAFVSRTSKATQAIGYGKGAMVFHMARKRVGDRAFWGGLKTLATDRMFQGAGWDDFSRVLSATGHVDLRPFFRQWVEVPGAPSLSLEEVEIIRTSGSWTVTGTIVQSLPAYDLAILLRLETDDGLLEETVAVAGERTPFTLRSSAPPRRLLLDPEVDLFRRLAPEEIPKTVNALRGSRSLVVVTASGLPPKALVAGRTLLAALRKESSPLYGEDEVTAATLQGHDILCLGVPKNRALLPPLPRQLSLKRGGFTVNGQSFSQSEASLFFALADPQKPTRTLAFYLPQAGPEVGSDARKIPHYGNDSYLVFVGDRMLLRGTWETGRSPLIREISP</sequence>
<name>A0A0M4D9I8_9BACT</name>
<dbReference type="Gene3D" id="1.10.390.10">
    <property type="entry name" value="Neutral Protease Domain 2"/>
    <property type="match status" value="1"/>
</dbReference>
<dbReference type="PATRIC" id="fig|1603606.3.peg.1999"/>
<dbReference type="SUPFAM" id="SSF63737">
    <property type="entry name" value="Leukotriene A4 hydrolase N-terminal domain"/>
    <property type="match status" value="1"/>
</dbReference>
<dbReference type="AlphaFoldDB" id="A0A0M4D9I8"/>
<dbReference type="InterPro" id="IPR014782">
    <property type="entry name" value="Peptidase_M1_dom"/>
</dbReference>
<dbReference type="EMBL" id="CP010802">
    <property type="protein sequence ID" value="ALC16617.1"/>
    <property type="molecule type" value="Genomic_DNA"/>
</dbReference>
<dbReference type="GO" id="GO:0070006">
    <property type="term" value="F:metalloaminopeptidase activity"/>
    <property type="evidence" value="ECO:0007669"/>
    <property type="project" value="TreeGrafter"/>
</dbReference>
<feature type="domain" description="Peptidase M1 membrane alanine aminopeptidase" evidence="1">
    <location>
        <begin position="289"/>
        <end position="432"/>
    </location>
</feature>
<dbReference type="InterPro" id="IPR042097">
    <property type="entry name" value="Aminopeptidase_N-like_N_sf"/>
</dbReference>
<gene>
    <name evidence="2" type="ORF">DSOUD_1845</name>
</gene>
<dbReference type="SUPFAM" id="SSF55486">
    <property type="entry name" value="Metalloproteases ('zincins'), catalytic domain"/>
    <property type="match status" value="1"/>
</dbReference>
<dbReference type="Pfam" id="PF01433">
    <property type="entry name" value="Peptidase_M1"/>
    <property type="match status" value="1"/>
</dbReference>
<dbReference type="GO" id="GO:0005737">
    <property type="term" value="C:cytoplasm"/>
    <property type="evidence" value="ECO:0007669"/>
    <property type="project" value="TreeGrafter"/>
</dbReference>
<dbReference type="Proteomes" id="UP000057158">
    <property type="component" value="Chromosome"/>
</dbReference>
<evidence type="ECO:0000259" key="1">
    <source>
        <dbReference type="Pfam" id="PF01433"/>
    </source>
</evidence>
<dbReference type="GO" id="GO:0042277">
    <property type="term" value="F:peptide binding"/>
    <property type="evidence" value="ECO:0007669"/>
    <property type="project" value="TreeGrafter"/>
</dbReference>
<dbReference type="PANTHER" id="PTHR11533:SF174">
    <property type="entry name" value="PUROMYCIN-SENSITIVE AMINOPEPTIDASE-RELATED"/>
    <property type="match status" value="1"/>
</dbReference>
<evidence type="ECO:0000313" key="3">
    <source>
        <dbReference type="Proteomes" id="UP000057158"/>
    </source>
</evidence>
<organism evidence="2 3">
    <name type="scientific">Desulfuromonas soudanensis</name>
    <dbReference type="NCBI Taxonomy" id="1603606"/>
    <lineage>
        <taxon>Bacteria</taxon>
        <taxon>Pseudomonadati</taxon>
        <taxon>Thermodesulfobacteriota</taxon>
        <taxon>Desulfuromonadia</taxon>
        <taxon>Desulfuromonadales</taxon>
        <taxon>Desulfuromonadaceae</taxon>
        <taxon>Desulfuromonas</taxon>
    </lineage>
</organism>